<dbReference type="PROSITE" id="PS00061">
    <property type="entry name" value="ADH_SHORT"/>
    <property type="match status" value="1"/>
</dbReference>
<dbReference type="InterPro" id="IPR020904">
    <property type="entry name" value="Sc_DH/Rdtase_CS"/>
</dbReference>
<evidence type="ECO:0000256" key="1">
    <source>
        <dbReference type="ARBA" id="ARBA00006484"/>
    </source>
</evidence>
<evidence type="ECO:0000313" key="4">
    <source>
        <dbReference type="Proteomes" id="UP000782519"/>
    </source>
</evidence>
<evidence type="ECO:0000313" key="3">
    <source>
        <dbReference type="EMBL" id="MBI5128323.1"/>
    </source>
</evidence>
<gene>
    <name evidence="3" type="ORF">HZA66_02680</name>
</gene>
<dbReference type="CDD" id="cd05233">
    <property type="entry name" value="SDR_c"/>
    <property type="match status" value="1"/>
</dbReference>
<organism evidence="3 4">
    <name type="scientific">Rhodopseudomonas palustris</name>
    <dbReference type="NCBI Taxonomy" id="1076"/>
    <lineage>
        <taxon>Bacteria</taxon>
        <taxon>Pseudomonadati</taxon>
        <taxon>Pseudomonadota</taxon>
        <taxon>Alphaproteobacteria</taxon>
        <taxon>Hyphomicrobiales</taxon>
        <taxon>Nitrobacteraceae</taxon>
        <taxon>Rhodopseudomonas</taxon>
    </lineage>
</organism>
<evidence type="ECO:0000256" key="2">
    <source>
        <dbReference type="ARBA" id="ARBA00023002"/>
    </source>
</evidence>
<dbReference type="FunFam" id="3.40.50.720:FF:000084">
    <property type="entry name" value="Short-chain dehydrogenase reductase"/>
    <property type="match status" value="1"/>
</dbReference>
<dbReference type="InterPro" id="IPR002347">
    <property type="entry name" value="SDR_fam"/>
</dbReference>
<dbReference type="InterPro" id="IPR036291">
    <property type="entry name" value="NAD(P)-bd_dom_sf"/>
</dbReference>
<dbReference type="PANTHER" id="PTHR42760:SF133">
    <property type="entry name" value="3-OXOACYL-[ACYL-CARRIER-PROTEIN] REDUCTASE"/>
    <property type="match status" value="1"/>
</dbReference>
<comment type="caution">
    <text evidence="3">The sequence shown here is derived from an EMBL/GenBank/DDBJ whole genome shotgun (WGS) entry which is preliminary data.</text>
</comment>
<dbReference type="PANTHER" id="PTHR42760">
    <property type="entry name" value="SHORT-CHAIN DEHYDROGENASES/REDUCTASES FAMILY MEMBER"/>
    <property type="match status" value="1"/>
</dbReference>
<dbReference type="Pfam" id="PF13561">
    <property type="entry name" value="adh_short_C2"/>
    <property type="match status" value="1"/>
</dbReference>
<proteinExistence type="inferred from homology"/>
<sequence>MYNYAGKRAIVTGAAHGIGKAIAMRLAGEGCAVSLWDVNQAALQSTLAELNQGGGHHSQVVDVSDLDAVKAASIATTKAWGAVPDVLVNNAGIGRLASILDVTPADFDRTMEVNVRGTFNCCHVLVPAMRDAGGGNIVNMASWFGKSGRPNSLAYCASKFAIIGMTQSMAIDLAAHGIRVNAVCPGTIDNTEMRKQADETAAALGLPSAAERQHLIPLQRLGQPDDIARAVAFLISDEASYMTGQSINVTGGLWMN</sequence>
<dbReference type="PRINTS" id="PR00081">
    <property type="entry name" value="GDHRDH"/>
</dbReference>
<dbReference type="AlphaFoldDB" id="A0A933RU10"/>
<dbReference type="PRINTS" id="PR00080">
    <property type="entry name" value="SDRFAMILY"/>
</dbReference>
<keyword evidence="2" id="KW-0560">Oxidoreductase</keyword>
<protein>
    <submittedName>
        <fullName evidence="3">SDR family oxidoreductase</fullName>
    </submittedName>
</protein>
<dbReference type="SUPFAM" id="SSF51735">
    <property type="entry name" value="NAD(P)-binding Rossmann-fold domains"/>
    <property type="match status" value="1"/>
</dbReference>
<name>A0A933RU10_RHOPL</name>
<dbReference type="Gene3D" id="3.40.50.720">
    <property type="entry name" value="NAD(P)-binding Rossmann-like Domain"/>
    <property type="match status" value="1"/>
</dbReference>
<accession>A0A933RU10</accession>
<reference evidence="3" key="1">
    <citation type="submission" date="2020-07" db="EMBL/GenBank/DDBJ databases">
        <title>Huge and variable diversity of episymbiotic CPR bacteria and DPANN archaea in groundwater ecosystems.</title>
        <authorList>
            <person name="He C.Y."/>
            <person name="Keren R."/>
            <person name="Whittaker M."/>
            <person name="Farag I.F."/>
            <person name="Doudna J."/>
            <person name="Cate J.H.D."/>
            <person name="Banfield J.F."/>
        </authorList>
    </citation>
    <scope>NUCLEOTIDE SEQUENCE</scope>
    <source>
        <strain evidence="3">NC_groundwater_1818_Pr3_B-0.1um_66_35</strain>
    </source>
</reference>
<dbReference type="EMBL" id="JACRJB010000007">
    <property type="protein sequence ID" value="MBI5128323.1"/>
    <property type="molecule type" value="Genomic_DNA"/>
</dbReference>
<comment type="similarity">
    <text evidence="1">Belongs to the short-chain dehydrogenases/reductases (SDR) family.</text>
</comment>
<dbReference type="GO" id="GO:0016616">
    <property type="term" value="F:oxidoreductase activity, acting on the CH-OH group of donors, NAD or NADP as acceptor"/>
    <property type="evidence" value="ECO:0007669"/>
    <property type="project" value="TreeGrafter"/>
</dbReference>
<dbReference type="NCBIfam" id="NF005559">
    <property type="entry name" value="PRK07231.1"/>
    <property type="match status" value="1"/>
</dbReference>
<dbReference type="Proteomes" id="UP000782519">
    <property type="component" value="Unassembled WGS sequence"/>
</dbReference>